<accession>A0ABT4QA48</accession>
<keyword evidence="2" id="KW-0012">Acyltransferase</keyword>
<dbReference type="Proteomes" id="UP001527882">
    <property type="component" value="Unassembled WGS sequence"/>
</dbReference>
<dbReference type="CDD" id="cd04301">
    <property type="entry name" value="NAT_SF"/>
    <property type="match status" value="1"/>
</dbReference>
<organism evidence="4 5">
    <name type="scientific">Paenibacillus gyeongsangnamensis</name>
    <dbReference type="NCBI Taxonomy" id="3388067"/>
    <lineage>
        <taxon>Bacteria</taxon>
        <taxon>Bacillati</taxon>
        <taxon>Bacillota</taxon>
        <taxon>Bacilli</taxon>
        <taxon>Bacillales</taxon>
        <taxon>Paenibacillaceae</taxon>
        <taxon>Paenibacillus</taxon>
    </lineage>
</organism>
<dbReference type="Pfam" id="PF00583">
    <property type="entry name" value="Acetyltransf_1"/>
    <property type="match status" value="1"/>
</dbReference>
<sequence length="146" mass="17194">MIRKRIPQQDDRTIYTLTTELLLPYARQTFPHLQLTPSVLRSRLEACSTYVVASAGRRPVAFITLRTVREHLQVDMLAVHQREQGRGVGSRLMRFAERYAGARGCREIRLWVDEANNQAQRFYMKHGYQIIHFDPNLKCYMMVKRL</sequence>
<keyword evidence="5" id="KW-1185">Reference proteome</keyword>
<dbReference type="InterPro" id="IPR016181">
    <property type="entry name" value="Acyl_CoA_acyltransferase"/>
</dbReference>
<evidence type="ECO:0000313" key="4">
    <source>
        <dbReference type="EMBL" id="MCZ8513651.1"/>
    </source>
</evidence>
<protein>
    <submittedName>
        <fullName evidence="4">GNAT family N-acetyltransferase</fullName>
    </submittedName>
</protein>
<proteinExistence type="predicted"/>
<dbReference type="SUPFAM" id="SSF55729">
    <property type="entry name" value="Acyl-CoA N-acyltransferases (Nat)"/>
    <property type="match status" value="1"/>
</dbReference>
<dbReference type="Gene3D" id="3.40.630.30">
    <property type="match status" value="1"/>
</dbReference>
<dbReference type="RefSeq" id="WP_269882177.1">
    <property type="nucleotide sequence ID" value="NZ_JAQAGZ010000009.1"/>
</dbReference>
<dbReference type="PANTHER" id="PTHR43877">
    <property type="entry name" value="AMINOALKYLPHOSPHONATE N-ACETYLTRANSFERASE-RELATED-RELATED"/>
    <property type="match status" value="1"/>
</dbReference>
<dbReference type="InterPro" id="IPR050832">
    <property type="entry name" value="Bact_Acetyltransf"/>
</dbReference>
<evidence type="ECO:0000313" key="5">
    <source>
        <dbReference type="Proteomes" id="UP001527882"/>
    </source>
</evidence>
<evidence type="ECO:0000259" key="3">
    <source>
        <dbReference type="PROSITE" id="PS51186"/>
    </source>
</evidence>
<feature type="domain" description="N-acetyltransferase" evidence="3">
    <location>
        <begin position="1"/>
        <end position="146"/>
    </location>
</feature>
<dbReference type="EMBL" id="JAQAGZ010000009">
    <property type="protein sequence ID" value="MCZ8513651.1"/>
    <property type="molecule type" value="Genomic_DNA"/>
</dbReference>
<evidence type="ECO:0000256" key="2">
    <source>
        <dbReference type="ARBA" id="ARBA00023315"/>
    </source>
</evidence>
<evidence type="ECO:0000256" key="1">
    <source>
        <dbReference type="ARBA" id="ARBA00022679"/>
    </source>
</evidence>
<gene>
    <name evidence="4" type="ORF">O9H85_14635</name>
</gene>
<keyword evidence="1" id="KW-0808">Transferase</keyword>
<reference evidence="4 5" key="1">
    <citation type="submission" date="2022-12" db="EMBL/GenBank/DDBJ databases">
        <title>Draft genome sequence of Paenibacillus sp. dW9.</title>
        <authorList>
            <person name="Choi E.-W."/>
            <person name="Kim D.-U."/>
        </authorList>
    </citation>
    <scope>NUCLEOTIDE SEQUENCE [LARGE SCALE GENOMIC DNA]</scope>
    <source>
        <strain evidence="5">dW9</strain>
    </source>
</reference>
<comment type="caution">
    <text evidence="4">The sequence shown here is derived from an EMBL/GenBank/DDBJ whole genome shotgun (WGS) entry which is preliminary data.</text>
</comment>
<dbReference type="InterPro" id="IPR000182">
    <property type="entry name" value="GNAT_dom"/>
</dbReference>
<name>A0ABT4QA48_9BACL</name>
<dbReference type="PROSITE" id="PS51186">
    <property type="entry name" value="GNAT"/>
    <property type="match status" value="1"/>
</dbReference>